<dbReference type="GO" id="GO:0004632">
    <property type="term" value="F:phosphopantothenate--cysteine ligase activity"/>
    <property type="evidence" value="ECO:0007669"/>
    <property type="project" value="UniProtKB-EC"/>
</dbReference>
<dbReference type="InterPro" id="IPR035929">
    <property type="entry name" value="CoaB-like_sf"/>
</dbReference>
<dbReference type="RefSeq" id="WP_390301924.1">
    <property type="nucleotide sequence ID" value="NZ_JBHULI010000024.1"/>
</dbReference>
<dbReference type="InterPro" id="IPR003382">
    <property type="entry name" value="Flavoprotein"/>
</dbReference>
<evidence type="ECO:0000256" key="1">
    <source>
        <dbReference type="ARBA" id="ARBA00022793"/>
    </source>
</evidence>
<evidence type="ECO:0000259" key="5">
    <source>
        <dbReference type="Pfam" id="PF02441"/>
    </source>
</evidence>
<name>A0ABW5JL42_9BACT</name>
<evidence type="ECO:0000313" key="7">
    <source>
        <dbReference type="EMBL" id="MFD2532811.1"/>
    </source>
</evidence>
<comment type="similarity">
    <text evidence="3 4">In the N-terminal section; belongs to the HFCD (homo-oligomeric flavin containing Cys decarboxylase) superfamily.</text>
</comment>
<dbReference type="Proteomes" id="UP001597460">
    <property type="component" value="Unassembled WGS sequence"/>
</dbReference>
<feature type="binding site" evidence="3">
    <location>
        <position position="280"/>
    </location>
    <ligand>
        <name>CTP</name>
        <dbReference type="ChEBI" id="CHEBI:37563"/>
    </ligand>
</feature>
<dbReference type="Gene3D" id="3.40.50.1950">
    <property type="entry name" value="Flavin prenyltransferase-like"/>
    <property type="match status" value="1"/>
</dbReference>
<keyword evidence="3" id="KW-0511">Multifunctional enzyme</keyword>
<dbReference type="Gene3D" id="3.40.50.10300">
    <property type="entry name" value="CoaB-like"/>
    <property type="match status" value="1"/>
</dbReference>
<dbReference type="InterPro" id="IPR036551">
    <property type="entry name" value="Flavin_trans-like"/>
</dbReference>
<feature type="domain" description="Flavoprotein" evidence="5">
    <location>
        <begin position="5"/>
        <end position="178"/>
    </location>
</feature>
<feature type="binding site" evidence="3">
    <location>
        <position position="325"/>
    </location>
    <ligand>
        <name>CTP</name>
        <dbReference type="ChEBI" id="CHEBI:37563"/>
    </ligand>
</feature>
<dbReference type="InterPro" id="IPR005252">
    <property type="entry name" value="CoaBC"/>
</dbReference>
<dbReference type="EMBL" id="JBHULI010000024">
    <property type="protein sequence ID" value="MFD2532811.1"/>
    <property type="molecule type" value="Genomic_DNA"/>
</dbReference>
<keyword evidence="3 4" id="KW-0436">Ligase</keyword>
<comment type="catalytic activity">
    <reaction evidence="3 4">
        <text>(R)-4'-phosphopantothenate + L-cysteine + CTP = N-[(R)-4-phosphopantothenoyl]-L-cysteine + CMP + diphosphate + H(+)</text>
        <dbReference type="Rhea" id="RHEA:19397"/>
        <dbReference type="ChEBI" id="CHEBI:10986"/>
        <dbReference type="ChEBI" id="CHEBI:15378"/>
        <dbReference type="ChEBI" id="CHEBI:33019"/>
        <dbReference type="ChEBI" id="CHEBI:35235"/>
        <dbReference type="ChEBI" id="CHEBI:37563"/>
        <dbReference type="ChEBI" id="CHEBI:59458"/>
        <dbReference type="ChEBI" id="CHEBI:60377"/>
        <dbReference type="EC" id="6.3.2.5"/>
    </reaction>
</comment>
<keyword evidence="1 3" id="KW-0210">Decarboxylase</keyword>
<keyword evidence="3 4" id="KW-0288">FMN</keyword>
<feature type="binding site" evidence="3">
    <location>
        <position position="339"/>
    </location>
    <ligand>
        <name>CTP</name>
        <dbReference type="ChEBI" id="CHEBI:37563"/>
    </ligand>
</feature>
<protein>
    <recommendedName>
        <fullName evidence="3">Coenzyme A biosynthesis bifunctional protein CoaBC</fullName>
    </recommendedName>
    <alternativeName>
        <fullName evidence="3">DNA/pantothenate metabolism flavoprotein</fullName>
    </alternativeName>
    <alternativeName>
        <fullName evidence="3">Phosphopantothenoylcysteine synthetase/decarboxylase</fullName>
        <shortName evidence="3">PPCS-PPCDC</shortName>
    </alternativeName>
    <domain>
        <recommendedName>
            <fullName evidence="3">Phosphopantothenoylcysteine decarboxylase</fullName>
            <shortName evidence="3">PPC decarboxylase</shortName>
            <shortName evidence="3">PPC-DC</shortName>
            <ecNumber evidence="3">4.1.1.36</ecNumber>
        </recommendedName>
        <alternativeName>
            <fullName evidence="3">CoaC</fullName>
        </alternativeName>
    </domain>
    <domain>
        <recommendedName>
            <fullName evidence="3">Phosphopantothenate--cysteine ligase</fullName>
            <ecNumber evidence="3">6.3.2.5</ecNumber>
        </recommendedName>
        <alternativeName>
            <fullName evidence="3">CoaB</fullName>
        </alternativeName>
        <alternativeName>
            <fullName evidence="3">Phosphopantothenoylcysteine synthetase</fullName>
            <shortName evidence="3">PPC synthetase</shortName>
            <shortName evidence="3">PPC-S</shortName>
        </alternativeName>
    </domain>
</protein>
<evidence type="ECO:0000259" key="6">
    <source>
        <dbReference type="Pfam" id="PF04127"/>
    </source>
</evidence>
<organism evidence="7 8">
    <name type="scientific">Gracilimonas halophila</name>
    <dbReference type="NCBI Taxonomy" id="1834464"/>
    <lineage>
        <taxon>Bacteria</taxon>
        <taxon>Pseudomonadati</taxon>
        <taxon>Balneolota</taxon>
        <taxon>Balneolia</taxon>
        <taxon>Balneolales</taxon>
        <taxon>Balneolaceae</taxon>
        <taxon>Gracilimonas</taxon>
    </lineage>
</organism>
<feature type="binding site" evidence="3">
    <location>
        <position position="343"/>
    </location>
    <ligand>
        <name>CTP</name>
        <dbReference type="ChEBI" id="CHEBI:37563"/>
    </ligand>
</feature>
<comment type="function">
    <text evidence="3">Catalyzes two sequential steps in the biosynthesis of coenzyme A. In the first step cysteine is conjugated to 4'-phosphopantothenate to form 4-phosphopantothenoylcysteine. In the second step the latter compound is decarboxylated to form 4'-phosphopantotheine.</text>
</comment>
<dbReference type="Pfam" id="PF02441">
    <property type="entry name" value="Flavoprotein"/>
    <property type="match status" value="1"/>
</dbReference>
<keyword evidence="3" id="KW-0479">Metal-binding</keyword>
<accession>A0ABW5JL42</accession>
<comment type="cofactor">
    <cofactor evidence="3">
        <name>FMN</name>
        <dbReference type="ChEBI" id="CHEBI:58210"/>
    </cofactor>
    <text evidence="3">Binds 1 FMN per subunit.</text>
</comment>
<evidence type="ECO:0000256" key="4">
    <source>
        <dbReference type="RuleBase" id="RU364078"/>
    </source>
</evidence>
<dbReference type="EC" id="4.1.1.36" evidence="3"/>
<feature type="region of interest" description="Phosphopantothenoylcysteine decarboxylase" evidence="3">
    <location>
        <begin position="1"/>
        <end position="192"/>
    </location>
</feature>
<comment type="similarity">
    <text evidence="3 4">In the C-terminal section; belongs to the PPC synthetase family.</text>
</comment>
<comment type="pathway">
    <text evidence="3 4">Cofactor biosynthesis; coenzyme A biosynthesis; CoA from (R)-pantothenate: step 2/5.</text>
</comment>
<evidence type="ECO:0000256" key="2">
    <source>
        <dbReference type="ARBA" id="ARBA00023239"/>
    </source>
</evidence>
<dbReference type="NCBIfam" id="TIGR00521">
    <property type="entry name" value="coaBC_dfp"/>
    <property type="match status" value="1"/>
</dbReference>
<comment type="pathway">
    <text evidence="3 4">Cofactor biosynthesis; coenzyme A biosynthesis; CoA from (R)-pantothenate: step 3/5.</text>
</comment>
<evidence type="ECO:0000256" key="3">
    <source>
        <dbReference type="HAMAP-Rule" id="MF_02225"/>
    </source>
</evidence>
<dbReference type="GO" id="GO:0004633">
    <property type="term" value="F:phosphopantothenoylcysteine decarboxylase activity"/>
    <property type="evidence" value="ECO:0007669"/>
    <property type="project" value="UniProtKB-EC"/>
</dbReference>
<dbReference type="PANTHER" id="PTHR14359">
    <property type="entry name" value="HOMO-OLIGOMERIC FLAVIN CONTAINING CYS DECARBOXYLASE FAMILY"/>
    <property type="match status" value="1"/>
</dbReference>
<comment type="caution">
    <text evidence="3">Lacks conserved residue(s) required for the propagation of feature annotation.</text>
</comment>
<feature type="domain" description="DNA/pantothenate metabolism flavoprotein C-terminal" evidence="6">
    <location>
        <begin position="188"/>
        <end position="393"/>
    </location>
</feature>
<feature type="binding site" evidence="3">
    <location>
        <position position="290"/>
    </location>
    <ligand>
        <name>CTP</name>
        <dbReference type="ChEBI" id="CHEBI:37563"/>
    </ligand>
</feature>
<comment type="function">
    <text evidence="4">Catalyzes two steps in the biosynthesis of coenzyme A. In the first step cysteine is conjugated to 4'-phosphopantothenate to form 4-phosphopantothenoylcysteine, in the latter compound is decarboxylated to form 4'-phosphopantotheine.</text>
</comment>
<evidence type="ECO:0000313" key="8">
    <source>
        <dbReference type="Proteomes" id="UP001597460"/>
    </source>
</evidence>
<dbReference type="SUPFAM" id="SSF52507">
    <property type="entry name" value="Homo-oligomeric flavin-containing Cys decarboxylases, HFCD"/>
    <property type="match status" value="1"/>
</dbReference>
<keyword evidence="8" id="KW-1185">Reference proteome</keyword>
<gene>
    <name evidence="3 7" type="primary">coaBC</name>
    <name evidence="7" type="ORF">ACFSVN_10170</name>
</gene>
<keyword evidence="3 4" id="KW-0285">Flavoprotein</keyword>
<comment type="caution">
    <text evidence="7">The sequence shown here is derived from an EMBL/GenBank/DDBJ whole genome shotgun (WGS) entry which is preliminary data.</text>
</comment>
<dbReference type="SUPFAM" id="SSF102645">
    <property type="entry name" value="CoaB-like"/>
    <property type="match status" value="1"/>
</dbReference>
<keyword evidence="3" id="KW-0460">Magnesium</keyword>
<dbReference type="InterPro" id="IPR007085">
    <property type="entry name" value="DNA/pantothenate-metab_flavo_C"/>
</dbReference>
<feature type="region of interest" description="Phosphopantothenate--cysteine ligase" evidence="3">
    <location>
        <begin position="193"/>
        <end position="395"/>
    </location>
</feature>
<dbReference type="PANTHER" id="PTHR14359:SF6">
    <property type="entry name" value="PHOSPHOPANTOTHENOYLCYSTEINE DECARBOXYLASE"/>
    <property type="match status" value="1"/>
</dbReference>
<dbReference type="EC" id="6.3.2.5" evidence="3"/>
<proteinExistence type="inferred from homology"/>
<comment type="catalytic activity">
    <reaction evidence="3 4">
        <text>N-[(R)-4-phosphopantothenoyl]-L-cysteine + H(+) = (R)-4'-phosphopantetheine + CO2</text>
        <dbReference type="Rhea" id="RHEA:16793"/>
        <dbReference type="ChEBI" id="CHEBI:15378"/>
        <dbReference type="ChEBI" id="CHEBI:16526"/>
        <dbReference type="ChEBI" id="CHEBI:59458"/>
        <dbReference type="ChEBI" id="CHEBI:61723"/>
        <dbReference type="EC" id="4.1.1.36"/>
    </reaction>
</comment>
<comment type="cofactor">
    <cofactor evidence="3">
        <name>Mg(2+)</name>
        <dbReference type="ChEBI" id="CHEBI:18420"/>
    </cofactor>
</comment>
<sequence>MLSGKRIILGVTGGIAAYKAAFLLREFQKAGAEVRVTMTPSATRFVGLETFASLSGHEVAVEIFPDDPGSSDWTRHINWGEWADLFVIAPCTANTLAKITNGISDNMLTSTVLAARCPVLLCPTMDGEMYESPGVSKNIKTAQEFGYHVLEPEAGYLASGLVGKGRLPETEDIIEKASEIIGSIKGPLEGKKVIVTAGPTREHIDPVRFISNPSSGKMGVAMAKAAQSLGADVTLIHGPISVSKPEGIHSINITTTADLFEAVKEYRDADVIIMAAAVSDFTPTEIHQQKVKKAEGENSIGLKRTQDILAWLGEHKKEGQVLIGFAMETENLIENATSKLKKKNADWIIANSLNDKDAGFEADTNTVHLLGIDSDQEFQGPKKDIAIEILNTIFR</sequence>
<keyword evidence="2 3" id="KW-0456">Lyase</keyword>
<dbReference type="HAMAP" id="MF_02225">
    <property type="entry name" value="CoaBC"/>
    <property type="match status" value="1"/>
</dbReference>
<dbReference type="Pfam" id="PF04127">
    <property type="entry name" value="DFP"/>
    <property type="match status" value="1"/>
</dbReference>
<reference evidence="8" key="1">
    <citation type="journal article" date="2019" name="Int. J. Syst. Evol. Microbiol.">
        <title>The Global Catalogue of Microorganisms (GCM) 10K type strain sequencing project: providing services to taxonomists for standard genome sequencing and annotation.</title>
        <authorList>
            <consortium name="The Broad Institute Genomics Platform"/>
            <consortium name="The Broad Institute Genome Sequencing Center for Infectious Disease"/>
            <person name="Wu L."/>
            <person name="Ma J."/>
        </authorList>
    </citation>
    <scope>NUCLEOTIDE SEQUENCE [LARGE SCALE GENOMIC DNA]</scope>
    <source>
        <strain evidence="8">KCTC 52042</strain>
    </source>
</reference>